<dbReference type="InterPro" id="IPR042855">
    <property type="entry name" value="V_SNARE_CC"/>
</dbReference>
<dbReference type="PANTHER" id="PTHR45701">
    <property type="entry name" value="SYNAPTOBREVIN FAMILY MEMBER"/>
    <property type="match status" value="1"/>
</dbReference>
<evidence type="ECO:0000256" key="1">
    <source>
        <dbReference type="ARBA" id="ARBA00008025"/>
    </source>
</evidence>
<reference evidence="12" key="1">
    <citation type="journal article" date="2016" name="PLoS Negl. Trop. Dis.">
        <title>A Deep Insight into the Sialome of Rhodnius neglectus, a Vector of Chagas Disease.</title>
        <authorList>
            <person name="Santiago P.B."/>
            <person name="Assumpcao T.C."/>
            <person name="Araujo C.N."/>
            <person name="Bastos I.M."/>
            <person name="Neves D."/>
            <person name="Silva I.G."/>
            <person name="Charneau S."/>
            <person name="Queiroz R.M."/>
            <person name="Raiol T."/>
            <person name="Oliveira J.V."/>
            <person name="Sousa M.V."/>
            <person name="Calvo E."/>
            <person name="Ribeiro J.M."/>
            <person name="Santana J.M."/>
        </authorList>
    </citation>
    <scope>NUCLEOTIDE SEQUENCE</scope>
    <source>
        <tissue evidence="12">Salivary glands</tissue>
    </source>
</reference>
<keyword evidence="6 10" id="KW-0472">Membrane</keyword>
<proteinExistence type="evidence at transcript level"/>
<dbReference type="Gene3D" id="1.20.5.110">
    <property type="match status" value="1"/>
</dbReference>
<dbReference type="SUPFAM" id="SSF58038">
    <property type="entry name" value="SNARE fusion complex"/>
    <property type="match status" value="1"/>
</dbReference>
<dbReference type="InterPro" id="IPR001388">
    <property type="entry name" value="Synaptobrevin-like"/>
</dbReference>
<dbReference type="PROSITE" id="PS50892">
    <property type="entry name" value="V_SNARE"/>
    <property type="match status" value="1"/>
</dbReference>
<evidence type="ECO:0000256" key="5">
    <source>
        <dbReference type="ARBA" id="ARBA00022989"/>
    </source>
</evidence>
<keyword evidence="4" id="KW-0653">Protein transport</keyword>
<dbReference type="GO" id="GO:0015031">
    <property type="term" value="P:protein transport"/>
    <property type="evidence" value="ECO:0007669"/>
    <property type="project" value="UniProtKB-KW"/>
</dbReference>
<accession>A0A0P4VKP2</accession>
<evidence type="ECO:0000256" key="2">
    <source>
        <dbReference type="ARBA" id="ARBA00022448"/>
    </source>
</evidence>
<dbReference type="Pfam" id="PF00957">
    <property type="entry name" value="Synaptobrevin"/>
    <property type="match status" value="1"/>
</dbReference>
<dbReference type="GO" id="GO:0016192">
    <property type="term" value="P:vesicle-mediated transport"/>
    <property type="evidence" value="ECO:0007669"/>
    <property type="project" value="InterPro"/>
</dbReference>
<keyword evidence="2" id="KW-0813">Transport</keyword>
<name>A0A0P4VKP2_9HEMI</name>
<keyword evidence="3 10" id="KW-0812">Transmembrane</keyword>
<organism evidence="12">
    <name type="scientific">Rhodnius neglectus</name>
    <dbReference type="NCBI Taxonomy" id="72488"/>
    <lineage>
        <taxon>Eukaryota</taxon>
        <taxon>Metazoa</taxon>
        <taxon>Ecdysozoa</taxon>
        <taxon>Arthropoda</taxon>
        <taxon>Hexapoda</taxon>
        <taxon>Insecta</taxon>
        <taxon>Pterygota</taxon>
        <taxon>Neoptera</taxon>
        <taxon>Paraneoptera</taxon>
        <taxon>Hemiptera</taxon>
        <taxon>Heteroptera</taxon>
        <taxon>Panheteroptera</taxon>
        <taxon>Cimicomorpha</taxon>
        <taxon>Reduviidae</taxon>
        <taxon>Triatominae</taxon>
        <taxon>Rhodnius</taxon>
    </lineage>
</organism>
<comment type="similarity">
    <text evidence="1">Belongs to the synaptobrevin family.</text>
</comment>
<evidence type="ECO:0000256" key="9">
    <source>
        <dbReference type="SAM" id="MobiDB-lite"/>
    </source>
</evidence>
<feature type="transmembrane region" description="Helical" evidence="10">
    <location>
        <begin position="82"/>
        <end position="102"/>
    </location>
</feature>
<dbReference type="EMBL" id="GDKW01003741">
    <property type="protein sequence ID" value="JAI52854.1"/>
    <property type="molecule type" value="mRNA"/>
</dbReference>
<evidence type="ECO:0000256" key="7">
    <source>
        <dbReference type="ARBA" id="ARBA00046280"/>
    </source>
</evidence>
<dbReference type="AlphaFoldDB" id="A0A0P4VKP2"/>
<dbReference type="PROSITE" id="PS00417">
    <property type="entry name" value="SYNAPTOBREVIN"/>
    <property type="match status" value="1"/>
</dbReference>
<comment type="subcellular location">
    <subcellularLocation>
        <location evidence="7">Endomembrane system</location>
        <topology evidence="7">Single-pass type IV membrane protein</topology>
    </subcellularLocation>
</comment>
<feature type="domain" description="V-SNARE coiled-coil homology" evidence="11">
    <location>
        <begin position="18"/>
        <end position="78"/>
    </location>
</feature>
<dbReference type="FunFam" id="1.20.5.110:FF:000004">
    <property type="entry name" value="Vesicle-associated membrane protein 7"/>
    <property type="match status" value="1"/>
</dbReference>
<evidence type="ECO:0000256" key="4">
    <source>
        <dbReference type="ARBA" id="ARBA00022927"/>
    </source>
</evidence>
<dbReference type="GO" id="GO:0005737">
    <property type="term" value="C:cytoplasm"/>
    <property type="evidence" value="ECO:0007669"/>
    <property type="project" value="UniProtKB-ARBA"/>
</dbReference>
<evidence type="ECO:0000313" key="12">
    <source>
        <dbReference type="EMBL" id="JAI52854.1"/>
    </source>
</evidence>
<feature type="region of interest" description="Disordered" evidence="9">
    <location>
        <begin position="1"/>
        <end position="20"/>
    </location>
</feature>
<protein>
    <submittedName>
        <fullName evidence="12">Putative vesicle-associated membrane protein 2</fullName>
    </submittedName>
</protein>
<dbReference type="CDD" id="cd15870">
    <property type="entry name" value="R-SNARE_VAMP2"/>
    <property type="match status" value="1"/>
</dbReference>
<dbReference type="InterPro" id="IPR016444">
    <property type="entry name" value="Synaptobrevin/VAMP"/>
</dbReference>
<keyword evidence="8" id="KW-0175">Coiled coil</keyword>
<evidence type="ECO:0000256" key="8">
    <source>
        <dbReference type="PROSITE-ProRule" id="PRU00290"/>
    </source>
</evidence>
<feature type="compositionally biased region" description="Low complexity" evidence="9">
    <location>
        <begin position="1"/>
        <end position="13"/>
    </location>
</feature>
<dbReference type="GO" id="GO:0012505">
    <property type="term" value="C:endomembrane system"/>
    <property type="evidence" value="ECO:0007669"/>
    <property type="project" value="UniProtKB-SubCell"/>
</dbReference>
<keyword evidence="5 10" id="KW-1133">Transmembrane helix</keyword>
<evidence type="ECO:0000259" key="11">
    <source>
        <dbReference type="PROSITE" id="PS50892"/>
    </source>
</evidence>
<dbReference type="GO" id="GO:0016020">
    <property type="term" value="C:membrane"/>
    <property type="evidence" value="ECO:0007669"/>
    <property type="project" value="InterPro"/>
</dbReference>
<sequence>MEGTGNTGESSGGKTQKTINETQAHVDEVVGIMRVNIEKVLERDQRLSDLDDRAEALNMSALKFEQQAAKLKRKMWWRNVKYWLVIGAIVGVLLLIIIVWVVSTTSGGESSNSNSGNTGN</sequence>
<dbReference type="PRINTS" id="PR00219">
    <property type="entry name" value="SYNAPTOBREVN"/>
</dbReference>
<evidence type="ECO:0000256" key="6">
    <source>
        <dbReference type="ARBA" id="ARBA00023136"/>
    </source>
</evidence>
<evidence type="ECO:0000256" key="10">
    <source>
        <dbReference type="SAM" id="Phobius"/>
    </source>
</evidence>
<evidence type="ECO:0000256" key="3">
    <source>
        <dbReference type="ARBA" id="ARBA00022692"/>
    </source>
</evidence>